<dbReference type="PANTHER" id="PTHR10009:SF11">
    <property type="entry name" value="RH54244P"/>
    <property type="match status" value="1"/>
</dbReference>
<dbReference type="Pfam" id="PF03022">
    <property type="entry name" value="MRJP"/>
    <property type="match status" value="1"/>
</dbReference>
<name>A0AAV0VU19_9HEMI</name>
<evidence type="ECO:0000256" key="3">
    <source>
        <dbReference type="ARBA" id="ARBA00022525"/>
    </source>
</evidence>
<evidence type="ECO:0000313" key="6">
    <source>
        <dbReference type="Proteomes" id="UP001160148"/>
    </source>
</evidence>
<comment type="similarity">
    <text evidence="2">Belongs to the major royal jelly protein family.</text>
</comment>
<evidence type="ECO:0000313" key="5">
    <source>
        <dbReference type="EMBL" id="CAI6346702.1"/>
    </source>
</evidence>
<feature type="region of interest" description="Disordered" evidence="4">
    <location>
        <begin position="324"/>
        <end position="367"/>
    </location>
</feature>
<dbReference type="EMBL" id="CARXXK010000001">
    <property type="protein sequence ID" value="CAI6346702.1"/>
    <property type="molecule type" value="Genomic_DNA"/>
</dbReference>
<sequence length="367" mass="41427">MHFIGSNYNRSPRLVPYPNYQINRLPAAGHSTTNHLINTYRISVDTCDRLWMIDMGISNGTKLGQPQLFIFDLNTDQIVRQFIIAQDLMRVDGNTWFPGLLADTNSESCDRAFAYLPDLGGGLVVYDYQHNTAKRIEHHYFYFDPLATVFHIGGVRVEWPDGLFGVSMSERHRNGYRTLYFQAMSSTRMFSVDTSVLQTNTSGRNTFEEYRHLGHRGAGMQAGPMTSDEASGTVFYALVNQDAVGCWNPKQHDHLSSETSAVLAQDSETLEFPGDIKVDKDSNLWVLSDRMPRHRFDVNNFDVEDINYRVFRAPVADAIRGTVCESPRTLTRPPSGPNHPSRPRPTTTSTNSGSAWNTPSSRAKDFD</sequence>
<dbReference type="InterPro" id="IPR011042">
    <property type="entry name" value="6-blade_b-propeller_TolB-like"/>
</dbReference>
<dbReference type="Gene3D" id="2.120.10.30">
    <property type="entry name" value="TolB, C-terminal domain"/>
    <property type="match status" value="1"/>
</dbReference>
<dbReference type="Proteomes" id="UP001160148">
    <property type="component" value="Unassembled WGS sequence"/>
</dbReference>
<organism evidence="5 6">
    <name type="scientific">Macrosiphum euphorbiae</name>
    <name type="common">potato aphid</name>
    <dbReference type="NCBI Taxonomy" id="13131"/>
    <lineage>
        <taxon>Eukaryota</taxon>
        <taxon>Metazoa</taxon>
        <taxon>Ecdysozoa</taxon>
        <taxon>Arthropoda</taxon>
        <taxon>Hexapoda</taxon>
        <taxon>Insecta</taxon>
        <taxon>Pterygota</taxon>
        <taxon>Neoptera</taxon>
        <taxon>Paraneoptera</taxon>
        <taxon>Hemiptera</taxon>
        <taxon>Sternorrhyncha</taxon>
        <taxon>Aphidomorpha</taxon>
        <taxon>Aphidoidea</taxon>
        <taxon>Aphididae</taxon>
        <taxon>Macrosiphini</taxon>
        <taxon>Macrosiphum</taxon>
    </lineage>
</organism>
<comment type="caution">
    <text evidence="5">The sequence shown here is derived from an EMBL/GenBank/DDBJ whole genome shotgun (WGS) entry which is preliminary data.</text>
</comment>
<feature type="compositionally biased region" description="Low complexity" evidence="4">
    <location>
        <begin position="344"/>
        <end position="354"/>
    </location>
</feature>
<dbReference type="InterPro" id="IPR017996">
    <property type="entry name" value="MRJP/yellow-related"/>
</dbReference>
<reference evidence="5 6" key="1">
    <citation type="submission" date="2023-01" db="EMBL/GenBank/DDBJ databases">
        <authorList>
            <person name="Whitehead M."/>
        </authorList>
    </citation>
    <scope>NUCLEOTIDE SEQUENCE [LARGE SCALE GENOMIC DNA]</scope>
</reference>
<evidence type="ECO:0008006" key="7">
    <source>
        <dbReference type="Google" id="ProtNLM"/>
    </source>
</evidence>
<dbReference type="AlphaFoldDB" id="A0AAV0VU19"/>
<comment type="subcellular location">
    <subcellularLocation>
        <location evidence="1">Secreted</location>
    </subcellularLocation>
</comment>
<evidence type="ECO:0000256" key="4">
    <source>
        <dbReference type="SAM" id="MobiDB-lite"/>
    </source>
</evidence>
<protein>
    <recommendedName>
        <fullName evidence="7">Major royal jelly protein</fullName>
    </recommendedName>
</protein>
<dbReference type="GO" id="GO:0005576">
    <property type="term" value="C:extracellular region"/>
    <property type="evidence" value="ECO:0007669"/>
    <property type="project" value="UniProtKB-SubCell"/>
</dbReference>
<gene>
    <name evidence="5" type="ORF">MEUPH1_LOCUS3581</name>
</gene>
<evidence type="ECO:0000256" key="1">
    <source>
        <dbReference type="ARBA" id="ARBA00004613"/>
    </source>
</evidence>
<accession>A0AAV0VU19</accession>
<dbReference type="PANTHER" id="PTHR10009">
    <property type="entry name" value="PROTEIN YELLOW-RELATED"/>
    <property type="match status" value="1"/>
</dbReference>
<keyword evidence="6" id="KW-1185">Reference proteome</keyword>
<proteinExistence type="inferred from homology"/>
<evidence type="ECO:0000256" key="2">
    <source>
        <dbReference type="ARBA" id="ARBA00009127"/>
    </source>
</evidence>
<keyword evidence="3" id="KW-0964">Secreted</keyword>